<keyword evidence="22" id="KW-1185">Reference proteome</keyword>
<keyword evidence="5 17" id="KW-0349">Heme</keyword>
<evidence type="ECO:0000256" key="10">
    <source>
        <dbReference type="ARBA" id="ARBA00022989"/>
    </source>
</evidence>
<dbReference type="InterPro" id="IPR002429">
    <property type="entry name" value="CcO_II-like_C"/>
</dbReference>
<protein>
    <recommendedName>
        <fullName evidence="15">Cytochrome aa3 subunit 2</fullName>
    </recommendedName>
</protein>
<dbReference type="AlphaFoldDB" id="F5XWU3"/>
<feature type="domain" description="Cytochrome oxidase subunit II copper A binding" evidence="19">
    <location>
        <begin position="58"/>
        <end position="174"/>
    </location>
</feature>
<keyword evidence="13 18" id="KW-0472">Membrane</keyword>
<dbReference type="HOGENOM" id="CLU_036876_1_1_4"/>
<dbReference type="GO" id="GO:0016491">
    <property type="term" value="F:oxidoreductase activity"/>
    <property type="evidence" value="ECO:0007669"/>
    <property type="project" value="InterPro"/>
</dbReference>
<keyword evidence="12" id="KW-0186">Copper</keyword>
<dbReference type="GO" id="GO:0042773">
    <property type="term" value="P:ATP synthesis coupled electron transport"/>
    <property type="evidence" value="ECO:0007669"/>
    <property type="project" value="TreeGrafter"/>
</dbReference>
<evidence type="ECO:0000256" key="16">
    <source>
        <dbReference type="ARBA" id="ARBA00047816"/>
    </source>
</evidence>
<dbReference type="PROSITE" id="PS51007">
    <property type="entry name" value="CYTC"/>
    <property type="match status" value="1"/>
</dbReference>
<accession>F5XWU3</accession>
<dbReference type="Proteomes" id="UP000008385">
    <property type="component" value="Chromosome"/>
</dbReference>
<evidence type="ECO:0000256" key="8">
    <source>
        <dbReference type="ARBA" id="ARBA00022723"/>
    </source>
</evidence>
<dbReference type="PROSITE" id="PS50857">
    <property type="entry name" value="COX2_CUA"/>
    <property type="match status" value="1"/>
</dbReference>
<dbReference type="PROSITE" id="PS00078">
    <property type="entry name" value="COX2"/>
    <property type="match status" value="1"/>
</dbReference>
<dbReference type="InterPro" id="IPR009056">
    <property type="entry name" value="Cyt_c-like_dom"/>
</dbReference>
<dbReference type="SUPFAM" id="SSF46626">
    <property type="entry name" value="Cytochrome c"/>
    <property type="match status" value="1"/>
</dbReference>
<dbReference type="GO" id="GO:0016020">
    <property type="term" value="C:membrane"/>
    <property type="evidence" value="ECO:0007669"/>
    <property type="project" value="UniProtKB-SubCell"/>
</dbReference>
<evidence type="ECO:0000256" key="1">
    <source>
        <dbReference type="ARBA" id="ARBA00004141"/>
    </source>
</evidence>
<feature type="transmembrane region" description="Helical" evidence="18">
    <location>
        <begin position="28"/>
        <end position="47"/>
    </location>
</feature>
<evidence type="ECO:0000256" key="12">
    <source>
        <dbReference type="ARBA" id="ARBA00023008"/>
    </source>
</evidence>
<evidence type="ECO:0000256" key="4">
    <source>
        <dbReference type="ARBA" id="ARBA00022448"/>
    </source>
</evidence>
<gene>
    <name evidence="21" type="primary">ctaC</name>
    <name evidence="21" type="ordered locus">Rta_06260</name>
</gene>
<name>F5XWU3_RAMTT</name>
<dbReference type="InterPro" id="IPR001505">
    <property type="entry name" value="Copper_CuA"/>
</dbReference>
<evidence type="ECO:0000256" key="9">
    <source>
        <dbReference type="ARBA" id="ARBA00022982"/>
    </source>
</evidence>
<keyword evidence="7 18" id="KW-0812">Transmembrane</keyword>
<dbReference type="GO" id="GO:0020037">
    <property type="term" value="F:heme binding"/>
    <property type="evidence" value="ECO:0007669"/>
    <property type="project" value="InterPro"/>
</dbReference>
<dbReference type="InterPro" id="IPR036909">
    <property type="entry name" value="Cyt_c-like_dom_sf"/>
</dbReference>
<evidence type="ECO:0000256" key="2">
    <source>
        <dbReference type="ARBA" id="ARBA00004418"/>
    </source>
</evidence>
<dbReference type="GO" id="GO:0042597">
    <property type="term" value="C:periplasmic space"/>
    <property type="evidence" value="ECO:0007669"/>
    <property type="project" value="UniProtKB-SubCell"/>
</dbReference>
<dbReference type="GO" id="GO:0004129">
    <property type="term" value="F:cytochrome-c oxidase activity"/>
    <property type="evidence" value="ECO:0007669"/>
    <property type="project" value="UniProtKB-EC"/>
</dbReference>
<evidence type="ECO:0000256" key="14">
    <source>
        <dbReference type="ARBA" id="ARBA00024688"/>
    </source>
</evidence>
<dbReference type="InterPro" id="IPR008972">
    <property type="entry name" value="Cupredoxin"/>
</dbReference>
<reference evidence="22" key="1">
    <citation type="submission" date="2006-01" db="EMBL/GenBank/DDBJ databases">
        <title>Genome of the cyst-dividing bacterium Ramlibacter tataouinensis.</title>
        <authorList>
            <person name="Barakat M."/>
            <person name="Ortet P."/>
            <person name="De Luca G."/>
            <person name="Jourlin-Castelli C."/>
            <person name="Ansaldi M."/>
            <person name="Py B."/>
            <person name="Fichant G."/>
            <person name="Coutinho P."/>
            <person name="Voulhoux R."/>
            <person name="Bastien O."/>
            <person name="Roy S."/>
            <person name="Marechal E."/>
            <person name="Henrissat B."/>
            <person name="Quentin Y."/>
            <person name="Noirot P."/>
            <person name="Filloux A."/>
            <person name="Mejean V."/>
            <person name="DuBow M."/>
            <person name="Barras F."/>
            <person name="Heulin T."/>
        </authorList>
    </citation>
    <scope>NUCLEOTIDE SEQUENCE [LARGE SCALE GENOMIC DNA]</scope>
    <source>
        <strain evidence="22">ATCC BAA-407 / DSM 14655 / LMG 21543 / TTB310</strain>
    </source>
</reference>
<evidence type="ECO:0000256" key="11">
    <source>
        <dbReference type="ARBA" id="ARBA00023004"/>
    </source>
</evidence>
<dbReference type="PANTHER" id="PTHR22888:SF9">
    <property type="entry name" value="CYTOCHROME C OXIDASE SUBUNIT 2"/>
    <property type="match status" value="1"/>
</dbReference>
<comment type="similarity">
    <text evidence="3">Belongs to the cytochrome c oxidase subunit 2 family.</text>
</comment>
<dbReference type="InterPro" id="IPR014222">
    <property type="entry name" value="Cyt_c_oxidase_su2"/>
</dbReference>
<keyword evidence="8 17" id="KW-0479">Metal-binding</keyword>
<keyword evidence="9" id="KW-0249">Electron transport</keyword>
<keyword evidence="11 17" id="KW-0408">Iron</keyword>
<dbReference type="KEGG" id="rta:Rta_06260"/>
<dbReference type="Pfam" id="PF00116">
    <property type="entry name" value="COX2"/>
    <property type="match status" value="1"/>
</dbReference>
<evidence type="ECO:0000313" key="21">
    <source>
        <dbReference type="EMBL" id="AEG91704.1"/>
    </source>
</evidence>
<evidence type="ECO:0000256" key="3">
    <source>
        <dbReference type="ARBA" id="ARBA00007866"/>
    </source>
</evidence>
<dbReference type="InterPro" id="IPR034236">
    <property type="entry name" value="CuRO_CcO_Caa3_II"/>
</dbReference>
<evidence type="ECO:0000313" key="22">
    <source>
        <dbReference type="Proteomes" id="UP000008385"/>
    </source>
</evidence>
<evidence type="ECO:0000256" key="6">
    <source>
        <dbReference type="ARBA" id="ARBA00022660"/>
    </source>
</evidence>
<keyword evidence="4" id="KW-0813">Transport</keyword>
<dbReference type="NCBIfam" id="TIGR02866">
    <property type="entry name" value="CoxB"/>
    <property type="match status" value="1"/>
</dbReference>
<evidence type="ECO:0000256" key="18">
    <source>
        <dbReference type="SAM" id="Phobius"/>
    </source>
</evidence>
<dbReference type="EMBL" id="CP000245">
    <property type="protein sequence ID" value="AEG91704.1"/>
    <property type="molecule type" value="Genomic_DNA"/>
</dbReference>
<comment type="catalytic activity">
    <reaction evidence="16">
        <text>4 Fe(II)-[cytochrome c] + O2 + 8 H(+)(in) = 4 Fe(III)-[cytochrome c] + 2 H2O + 4 H(+)(out)</text>
        <dbReference type="Rhea" id="RHEA:11436"/>
        <dbReference type="Rhea" id="RHEA-COMP:10350"/>
        <dbReference type="Rhea" id="RHEA-COMP:14399"/>
        <dbReference type="ChEBI" id="CHEBI:15377"/>
        <dbReference type="ChEBI" id="CHEBI:15378"/>
        <dbReference type="ChEBI" id="CHEBI:15379"/>
        <dbReference type="ChEBI" id="CHEBI:29033"/>
        <dbReference type="ChEBI" id="CHEBI:29034"/>
        <dbReference type="EC" id="7.1.1.9"/>
    </reaction>
</comment>
<evidence type="ECO:0000259" key="20">
    <source>
        <dbReference type="PROSITE" id="PS51007"/>
    </source>
</evidence>
<dbReference type="PATRIC" id="fig|365046.3.peg.641"/>
<dbReference type="eggNOG" id="COG1622">
    <property type="taxonomic scope" value="Bacteria"/>
</dbReference>
<comment type="function">
    <text evidence="14">Subunits I and II form the functional core of the enzyme complex. Electrons originating in cytochrome c are transferred via heme a and Cu(A) to the binuclear center formed by heme a3 and Cu(B).</text>
</comment>
<dbReference type="CDD" id="cd04213">
    <property type="entry name" value="CuRO_CcO_Caa3_II"/>
    <property type="match status" value="1"/>
</dbReference>
<keyword evidence="10 18" id="KW-1133">Transmembrane helix</keyword>
<dbReference type="Gene3D" id="2.60.40.420">
    <property type="entry name" value="Cupredoxins - blue copper proteins"/>
    <property type="match status" value="1"/>
</dbReference>
<evidence type="ECO:0000256" key="13">
    <source>
        <dbReference type="ARBA" id="ARBA00023136"/>
    </source>
</evidence>
<comment type="subcellular location">
    <subcellularLocation>
        <location evidence="1">Membrane</location>
        <topology evidence="1">Multi-pass membrane protein</topology>
    </subcellularLocation>
    <subcellularLocation>
        <location evidence="2">Periplasm</location>
    </subcellularLocation>
</comment>
<organism evidence="21 22">
    <name type="scientific">Ramlibacter tataouinensis (strain ATCC BAA-407 / DSM 14655 / LMG 21543 / TTB310)</name>
    <dbReference type="NCBI Taxonomy" id="365046"/>
    <lineage>
        <taxon>Bacteria</taxon>
        <taxon>Pseudomonadati</taxon>
        <taxon>Pseudomonadota</taxon>
        <taxon>Betaproteobacteria</taxon>
        <taxon>Burkholderiales</taxon>
        <taxon>Comamonadaceae</taxon>
        <taxon>Ramlibacter</taxon>
    </lineage>
</organism>
<reference evidence="21 22" key="2">
    <citation type="journal article" date="2011" name="PLoS ONE">
        <title>The Cyst-Dividing Bacterium Ramlibacter tataouinensis TTB310 Genome Reveals a Well-Stocked Toolbox for Adaptation to a Desert Environment.</title>
        <authorList>
            <person name="De Luca G."/>
            <person name="Barakat M."/>
            <person name="Ortet P."/>
            <person name="Fochesato S."/>
            <person name="Jourlin-Castelli C."/>
            <person name="Ansaldi M."/>
            <person name="Py B."/>
            <person name="Fichant G."/>
            <person name="Coutinho P.M."/>
            <person name="Voulhoux R."/>
            <person name="Bastien O."/>
            <person name="Marechal E."/>
            <person name="Henrissat B."/>
            <person name="Quentin Y."/>
            <person name="Noirot P."/>
            <person name="Filloux A."/>
            <person name="Mejean V."/>
            <person name="Dubow M.S."/>
            <person name="Barras F."/>
            <person name="Barbe V."/>
            <person name="Weissenbach J."/>
            <person name="Mihalcescu I."/>
            <person name="Vermeglio A."/>
            <person name="Achouak W."/>
            <person name="Heulin T."/>
        </authorList>
    </citation>
    <scope>NUCLEOTIDE SEQUENCE [LARGE SCALE GENOMIC DNA]</scope>
    <source>
        <strain evidence="22">ATCC BAA-407 / DSM 14655 / LMG 21543 / TTB310</strain>
    </source>
</reference>
<dbReference type="PANTHER" id="PTHR22888">
    <property type="entry name" value="CYTOCHROME C OXIDASE, SUBUNIT II"/>
    <property type="match status" value="1"/>
</dbReference>
<evidence type="ECO:0000259" key="19">
    <source>
        <dbReference type="PROSITE" id="PS50857"/>
    </source>
</evidence>
<proteinExistence type="inferred from homology"/>
<dbReference type="Pfam" id="PF00034">
    <property type="entry name" value="Cytochrom_C"/>
    <property type="match status" value="1"/>
</dbReference>
<evidence type="ECO:0000256" key="7">
    <source>
        <dbReference type="ARBA" id="ARBA00022692"/>
    </source>
</evidence>
<sequence length="276" mass="30199">MTLLVTVLMLVPFLRRRARPVNHKLFLWGGGVALPLLTLTLLVPYVLSTGQETRVPSADRLTIDVTGHLWWWEMSYRRGDRTVPVRSGNELHLPAGVPVELLLHSADVIHSFWIPNLAGKTDMIPGRVNRMVIQADRPGVYRGQCAEYCGTQHALMALDVIVLPRDGFDAWLARLALPVPEPPTAYLRQGRDLFVHTGCGACHTVRGVSEGRLGPDLTQIGSRRSIGAGTLPGGVGNMAAWIASAQHLKPGNAMPSYDQLEGPELRALAAYLESLK</sequence>
<dbReference type="eggNOG" id="COG2010">
    <property type="taxonomic scope" value="Bacteria"/>
</dbReference>
<dbReference type="InterPro" id="IPR045187">
    <property type="entry name" value="CcO_II"/>
</dbReference>
<evidence type="ECO:0000256" key="5">
    <source>
        <dbReference type="ARBA" id="ARBA00022617"/>
    </source>
</evidence>
<dbReference type="GO" id="GO:0005507">
    <property type="term" value="F:copper ion binding"/>
    <property type="evidence" value="ECO:0007669"/>
    <property type="project" value="InterPro"/>
</dbReference>
<keyword evidence="6" id="KW-0679">Respiratory chain</keyword>
<dbReference type="STRING" id="365046.Rta_06260"/>
<evidence type="ECO:0000256" key="15">
    <source>
        <dbReference type="ARBA" id="ARBA00031399"/>
    </source>
</evidence>
<dbReference type="SUPFAM" id="SSF49503">
    <property type="entry name" value="Cupredoxins"/>
    <property type="match status" value="1"/>
</dbReference>
<feature type="domain" description="Cytochrome c" evidence="20">
    <location>
        <begin position="185"/>
        <end position="276"/>
    </location>
</feature>
<evidence type="ECO:0000256" key="17">
    <source>
        <dbReference type="PROSITE-ProRule" id="PRU00433"/>
    </source>
</evidence>